<dbReference type="GO" id="GO:0005886">
    <property type="term" value="C:plasma membrane"/>
    <property type="evidence" value="ECO:0007669"/>
    <property type="project" value="UniProtKB-SubCell"/>
</dbReference>
<dbReference type="InterPro" id="IPR043427">
    <property type="entry name" value="YscJ/FliF"/>
</dbReference>
<evidence type="ECO:0000259" key="11">
    <source>
        <dbReference type="Pfam" id="PF01514"/>
    </source>
</evidence>
<evidence type="ECO:0000256" key="6">
    <source>
        <dbReference type="ARBA" id="ARBA00022989"/>
    </source>
</evidence>
<evidence type="ECO:0000256" key="8">
    <source>
        <dbReference type="ARBA" id="ARBA00023143"/>
    </source>
</evidence>
<feature type="compositionally biased region" description="Polar residues" evidence="9">
    <location>
        <begin position="322"/>
        <end position="335"/>
    </location>
</feature>
<dbReference type="PRINTS" id="PR01009">
    <property type="entry name" value="FLGMRINGFLIF"/>
</dbReference>
<feature type="domain" description="Flagellar M-ring N-terminal" evidence="11">
    <location>
        <begin position="46"/>
        <end position="222"/>
    </location>
</feature>
<dbReference type="PIRSF" id="PIRSF004862">
    <property type="entry name" value="FliF"/>
    <property type="match status" value="1"/>
</dbReference>
<feature type="compositionally biased region" description="Basic and acidic residues" evidence="9">
    <location>
        <begin position="493"/>
        <end position="502"/>
    </location>
</feature>
<feature type="transmembrane region" description="Helical" evidence="10">
    <location>
        <begin position="433"/>
        <end position="452"/>
    </location>
</feature>
<comment type="similarity">
    <text evidence="3">Belongs to the FliF family.</text>
</comment>
<feature type="region of interest" description="Disordered" evidence="9">
    <location>
        <begin position="478"/>
        <end position="502"/>
    </location>
</feature>
<evidence type="ECO:0000259" key="12">
    <source>
        <dbReference type="Pfam" id="PF08345"/>
    </source>
</evidence>
<dbReference type="Pfam" id="PF08345">
    <property type="entry name" value="YscJ_FliF_C"/>
    <property type="match status" value="1"/>
</dbReference>
<feature type="compositionally biased region" description="Polar residues" evidence="9">
    <location>
        <begin position="219"/>
        <end position="231"/>
    </location>
</feature>
<dbReference type="InterPro" id="IPR000067">
    <property type="entry name" value="FlgMring_FliF"/>
</dbReference>
<dbReference type="GO" id="GO:0071973">
    <property type="term" value="P:bacterial-type flagellum-dependent cell motility"/>
    <property type="evidence" value="ECO:0007669"/>
    <property type="project" value="InterPro"/>
</dbReference>
<evidence type="ECO:0000256" key="9">
    <source>
        <dbReference type="SAM" id="MobiDB-lite"/>
    </source>
</evidence>
<dbReference type="GO" id="GO:0003774">
    <property type="term" value="F:cytoskeletal motor activity"/>
    <property type="evidence" value="ECO:0007669"/>
    <property type="project" value="InterPro"/>
</dbReference>
<dbReference type="Gene3D" id="3.30.300.30">
    <property type="match status" value="1"/>
</dbReference>
<keyword evidence="7 10" id="KW-0472">Membrane</keyword>
<keyword evidence="6 10" id="KW-1133">Transmembrane helix</keyword>
<feature type="region of interest" description="Disordered" evidence="9">
    <location>
        <begin position="279"/>
        <end position="335"/>
    </location>
</feature>
<feature type="region of interest" description="Disordered" evidence="9">
    <location>
        <begin position="218"/>
        <end position="237"/>
    </location>
</feature>
<evidence type="ECO:0000256" key="7">
    <source>
        <dbReference type="ARBA" id="ARBA00023136"/>
    </source>
</evidence>
<accession>A0A6J6QTL4</accession>
<evidence type="ECO:0000256" key="3">
    <source>
        <dbReference type="ARBA" id="ARBA00007971"/>
    </source>
</evidence>
<evidence type="ECO:0000256" key="2">
    <source>
        <dbReference type="ARBA" id="ARBA00004651"/>
    </source>
</evidence>
<dbReference type="InterPro" id="IPR045851">
    <property type="entry name" value="AMP-bd_C_sf"/>
</dbReference>
<dbReference type="NCBIfam" id="TIGR00206">
    <property type="entry name" value="fliF"/>
    <property type="match status" value="1"/>
</dbReference>
<organism evidence="13">
    <name type="scientific">freshwater metagenome</name>
    <dbReference type="NCBI Taxonomy" id="449393"/>
    <lineage>
        <taxon>unclassified sequences</taxon>
        <taxon>metagenomes</taxon>
        <taxon>ecological metagenomes</taxon>
    </lineage>
</organism>
<protein>
    <submittedName>
        <fullName evidence="13">Unannotated protein</fullName>
    </submittedName>
</protein>
<dbReference type="AlphaFoldDB" id="A0A6J6QTL4"/>
<dbReference type="Pfam" id="PF01514">
    <property type="entry name" value="YscJ_FliF"/>
    <property type="match status" value="1"/>
</dbReference>
<reference evidence="13" key="1">
    <citation type="submission" date="2020-05" db="EMBL/GenBank/DDBJ databases">
        <authorList>
            <person name="Chiriac C."/>
            <person name="Salcher M."/>
            <person name="Ghai R."/>
            <person name="Kavagutti S V."/>
        </authorList>
    </citation>
    <scope>NUCLEOTIDE SEQUENCE</scope>
</reference>
<dbReference type="EMBL" id="CAEZXR010000178">
    <property type="protein sequence ID" value="CAB4712338.1"/>
    <property type="molecule type" value="Genomic_DNA"/>
</dbReference>
<name>A0A6J6QTL4_9ZZZZ</name>
<keyword evidence="4" id="KW-1003">Cell membrane</keyword>
<comment type="subcellular location">
    <subcellularLocation>
        <location evidence="1">Bacterial flagellum basal body</location>
    </subcellularLocation>
    <subcellularLocation>
        <location evidence="2">Cell membrane</location>
        <topology evidence="2">Multi-pass membrane protein</topology>
    </subcellularLocation>
</comment>
<feature type="domain" description="Flagellar M-ring C-terminal" evidence="12">
    <location>
        <begin position="253"/>
        <end position="406"/>
    </location>
</feature>
<dbReference type="PANTHER" id="PTHR30046">
    <property type="entry name" value="FLAGELLAR M-RING PROTEIN"/>
    <property type="match status" value="1"/>
</dbReference>
<keyword evidence="8" id="KW-0975">Bacterial flagellum</keyword>
<sequence length="529" mass="55195">MKDTITRTLAGYRQTFAAFAPGQKVIAIIGTAALLLGGFMVFRWASTPSYSPLFSNLSASDASAVVQELDATGVPYELADGGNTVMVPKDAVYQARIDLAGEGLPSDSGDAGGYSLLDGQSLMTSDRQEAITIKRAIEGELETTIEQIDGVDTAVVHLAVPEKVPFTDAQDPTTASVLVAPQAGTTLTASQVQAIVHLVASGVDGLDPANVTVADSAGQVLSNDDGSGSDATSRDQEVEAVRNDLQHRLQAMLDRVVGVGNSTVEVTPVLDFAKSVTETTRYTPDDENPVVSSSEASETYTGPDAGAASGAGGVVGPDGQMDSGSTTTVGDNSYVKKQTTADRAVGSEVVRSETAPGGIKTLSVGVVLDSATTKAISTADIRNLVADTIGIDEKRGDTMSVVTMPFDRTAEAAAAKEIEAAKAADATGARNDLIRKAGLGGVLLLILLLAMLKGRRRAKQREQATTYVVEQLRQETAARQSIEGPGSTLALEQAERSQEDGVRDELNALIERQPEDVAALLRGWLTERS</sequence>
<dbReference type="PANTHER" id="PTHR30046:SF0">
    <property type="entry name" value="FLAGELLAR M-RING PROTEIN"/>
    <property type="match status" value="1"/>
</dbReference>
<gene>
    <name evidence="13" type="ORF">UFOPK2579_01518</name>
</gene>
<dbReference type="InterPro" id="IPR013556">
    <property type="entry name" value="Flag_M-ring_C"/>
</dbReference>
<evidence type="ECO:0000256" key="5">
    <source>
        <dbReference type="ARBA" id="ARBA00022692"/>
    </source>
</evidence>
<evidence type="ECO:0000256" key="4">
    <source>
        <dbReference type="ARBA" id="ARBA00022475"/>
    </source>
</evidence>
<feature type="transmembrane region" description="Helical" evidence="10">
    <location>
        <begin position="25"/>
        <end position="45"/>
    </location>
</feature>
<dbReference type="InterPro" id="IPR006182">
    <property type="entry name" value="FliF_N_dom"/>
</dbReference>
<evidence type="ECO:0000256" key="10">
    <source>
        <dbReference type="SAM" id="Phobius"/>
    </source>
</evidence>
<evidence type="ECO:0000256" key="1">
    <source>
        <dbReference type="ARBA" id="ARBA00004117"/>
    </source>
</evidence>
<feature type="compositionally biased region" description="Polar residues" evidence="9">
    <location>
        <begin position="290"/>
        <end position="300"/>
    </location>
</feature>
<dbReference type="GO" id="GO:0009431">
    <property type="term" value="C:bacterial-type flagellum basal body, MS ring"/>
    <property type="evidence" value="ECO:0007669"/>
    <property type="project" value="InterPro"/>
</dbReference>
<evidence type="ECO:0000313" key="13">
    <source>
        <dbReference type="EMBL" id="CAB4712338.1"/>
    </source>
</evidence>
<proteinExistence type="inferred from homology"/>
<keyword evidence="5 10" id="KW-0812">Transmembrane</keyword>